<keyword evidence="2" id="KW-1185">Reference proteome</keyword>
<dbReference type="AlphaFoldDB" id="A0AAV7VLS7"/>
<dbReference type="EMBL" id="JANPWB010000003">
    <property type="protein sequence ID" value="KAJ1202564.1"/>
    <property type="molecule type" value="Genomic_DNA"/>
</dbReference>
<evidence type="ECO:0000313" key="1">
    <source>
        <dbReference type="EMBL" id="KAJ1202564.1"/>
    </source>
</evidence>
<reference evidence="1" key="1">
    <citation type="journal article" date="2022" name="bioRxiv">
        <title>Sequencing and chromosome-scale assembly of the giantPleurodeles waltlgenome.</title>
        <authorList>
            <person name="Brown T."/>
            <person name="Elewa A."/>
            <person name="Iarovenko S."/>
            <person name="Subramanian E."/>
            <person name="Araus A.J."/>
            <person name="Petzold A."/>
            <person name="Susuki M."/>
            <person name="Suzuki K.-i.T."/>
            <person name="Hayashi T."/>
            <person name="Toyoda A."/>
            <person name="Oliveira C."/>
            <person name="Osipova E."/>
            <person name="Leigh N.D."/>
            <person name="Simon A."/>
            <person name="Yun M.H."/>
        </authorList>
    </citation>
    <scope>NUCLEOTIDE SEQUENCE</scope>
    <source>
        <strain evidence="1">20211129_DDA</strain>
        <tissue evidence="1">Liver</tissue>
    </source>
</reference>
<organism evidence="1 2">
    <name type="scientific">Pleurodeles waltl</name>
    <name type="common">Iberian ribbed newt</name>
    <dbReference type="NCBI Taxonomy" id="8319"/>
    <lineage>
        <taxon>Eukaryota</taxon>
        <taxon>Metazoa</taxon>
        <taxon>Chordata</taxon>
        <taxon>Craniata</taxon>
        <taxon>Vertebrata</taxon>
        <taxon>Euteleostomi</taxon>
        <taxon>Amphibia</taxon>
        <taxon>Batrachia</taxon>
        <taxon>Caudata</taxon>
        <taxon>Salamandroidea</taxon>
        <taxon>Salamandridae</taxon>
        <taxon>Pleurodelinae</taxon>
        <taxon>Pleurodeles</taxon>
    </lineage>
</organism>
<dbReference type="Proteomes" id="UP001066276">
    <property type="component" value="Chromosome 2_1"/>
</dbReference>
<proteinExistence type="predicted"/>
<evidence type="ECO:0000313" key="2">
    <source>
        <dbReference type="Proteomes" id="UP001066276"/>
    </source>
</evidence>
<protein>
    <submittedName>
        <fullName evidence="1">Uncharacterized protein</fullName>
    </submittedName>
</protein>
<name>A0AAV7VLS7_PLEWA</name>
<sequence length="110" mass="11740">MAAPSELAALDIGEAGNGQLEEGQRFLAGQVREEVIIIDSEEEGELGEVFGEGCSGSSRQLLEGPYCEEKPLQDGVKCHQAEQATDNAEDLLFSVCAQPCPGQRPSPFET</sequence>
<comment type="caution">
    <text evidence="1">The sequence shown here is derived from an EMBL/GenBank/DDBJ whole genome shotgun (WGS) entry which is preliminary data.</text>
</comment>
<accession>A0AAV7VLS7</accession>
<gene>
    <name evidence="1" type="ORF">NDU88_006362</name>
</gene>